<organism evidence="1 2">
    <name type="scientific">Caulobacter phage Seuss</name>
    <dbReference type="NCBI Taxonomy" id="1675601"/>
    <lineage>
        <taxon>Viruses</taxon>
        <taxon>Duplodnaviria</taxon>
        <taxon>Heunggongvirae</taxon>
        <taxon>Uroviricota</taxon>
        <taxon>Caudoviricetes</taxon>
        <taxon>Seussvirus</taxon>
        <taxon>Seussvirus seuss</taxon>
    </lineage>
</organism>
<dbReference type="Proteomes" id="UP000221339">
    <property type="component" value="Segment"/>
</dbReference>
<sequence>MSTGEDEPFHMFEYWREDKSLEIALEDYYPNTLANNPCISQAWATIKACRLMPEQEHTKFVRFLTKMSERVINAEFERLAAEEEEED</sequence>
<gene>
    <name evidence="1" type="ORF">CPT_Seuss110</name>
</gene>
<accession>A0A0K1LMA0</accession>
<evidence type="ECO:0000313" key="1">
    <source>
        <dbReference type="EMBL" id="AKU43636.1"/>
    </source>
</evidence>
<reference evidence="1 2" key="1">
    <citation type="journal article" date="2015" name="Genome Announc.">
        <title>Complete Genome Sequence of Caulobacter crescentus Siphophage Seuss.</title>
        <authorList>
            <person name="Sloan J.M."/>
            <person name="Keene J.L."/>
            <person name="Cahill J.L."/>
            <person name="Rasche E.S."/>
            <person name="Kuty Everett G.F."/>
        </authorList>
    </citation>
    <scope>NUCLEOTIDE SEQUENCE [LARGE SCALE GENOMIC DNA]</scope>
</reference>
<protein>
    <submittedName>
        <fullName evidence="1">Uncharacterized protein</fullName>
    </submittedName>
</protein>
<proteinExistence type="predicted"/>
<evidence type="ECO:0000313" key="2">
    <source>
        <dbReference type="Proteomes" id="UP000221339"/>
    </source>
</evidence>
<dbReference type="EMBL" id="KT001914">
    <property type="protein sequence ID" value="AKU43636.1"/>
    <property type="molecule type" value="Genomic_DNA"/>
</dbReference>
<name>A0A0K1LMA0_9CAUD</name>
<keyword evidence="2" id="KW-1185">Reference proteome</keyword>